<proteinExistence type="predicted"/>
<comment type="caution">
    <text evidence="2">The sequence shown here is derived from an EMBL/GenBank/DDBJ whole genome shotgun (WGS) entry which is preliminary data.</text>
</comment>
<name>A0ABP8I5W2_9GAMM</name>
<keyword evidence="1" id="KW-0472">Membrane</keyword>
<gene>
    <name evidence="2" type="ORF">GCM10023150_19040</name>
</gene>
<evidence type="ECO:0000256" key="1">
    <source>
        <dbReference type="SAM" id="Phobius"/>
    </source>
</evidence>
<keyword evidence="1" id="KW-1133">Transmembrane helix</keyword>
<dbReference type="EMBL" id="BAABFU010000003">
    <property type="protein sequence ID" value="GAA4351892.1"/>
    <property type="molecule type" value="Genomic_DNA"/>
</dbReference>
<dbReference type="Proteomes" id="UP001501294">
    <property type="component" value="Unassembled WGS sequence"/>
</dbReference>
<protein>
    <submittedName>
        <fullName evidence="2">Uncharacterized protein</fullName>
    </submittedName>
</protein>
<keyword evidence="1" id="KW-0812">Transmembrane</keyword>
<accession>A0ABP8I5W2</accession>
<organism evidence="2 3">
    <name type="scientific">Kangiella taiwanensis</name>
    <dbReference type="NCBI Taxonomy" id="1079179"/>
    <lineage>
        <taxon>Bacteria</taxon>
        <taxon>Pseudomonadati</taxon>
        <taxon>Pseudomonadota</taxon>
        <taxon>Gammaproteobacteria</taxon>
        <taxon>Kangiellales</taxon>
        <taxon>Kangiellaceae</taxon>
        <taxon>Kangiella</taxon>
    </lineage>
</organism>
<evidence type="ECO:0000313" key="3">
    <source>
        <dbReference type="Proteomes" id="UP001501294"/>
    </source>
</evidence>
<evidence type="ECO:0000313" key="2">
    <source>
        <dbReference type="EMBL" id="GAA4351892.1"/>
    </source>
</evidence>
<reference evidence="3" key="1">
    <citation type="journal article" date="2019" name="Int. J. Syst. Evol. Microbiol.">
        <title>The Global Catalogue of Microorganisms (GCM) 10K type strain sequencing project: providing services to taxonomists for standard genome sequencing and annotation.</title>
        <authorList>
            <consortium name="The Broad Institute Genomics Platform"/>
            <consortium name="The Broad Institute Genome Sequencing Center for Infectious Disease"/>
            <person name="Wu L."/>
            <person name="Ma J."/>
        </authorList>
    </citation>
    <scope>NUCLEOTIDE SEQUENCE [LARGE SCALE GENOMIC DNA]</scope>
    <source>
        <strain evidence="3">JCM 17727</strain>
    </source>
</reference>
<feature type="transmembrane region" description="Helical" evidence="1">
    <location>
        <begin position="20"/>
        <end position="41"/>
    </location>
</feature>
<feature type="transmembrane region" description="Helical" evidence="1">
    <location>
        <begin position="53"/>
        <end position="70"/>
    </location>
</feature>
<keyword evidence="3" id="KW-1185">Reference proteome</keyword>
<sequence length="88" mass="10371">MNREERKFKEKLPSDKVKSLGFSVARMLLIPPIFLLVMNVLHFYGHIEYAPEMWSIFAVGYVMGHAVEFYRKLIVLQEELQIKEGKEL</sequence>